<dbReference type="Pfam" id="PF00646">
    <property type="entry name" value="F-box"/>
    <property type="match status" value="1"/>
</dbReference>
<dbReference type="SUPFAM" id="SSF81383">
    <property type="entry name" value="F-box domain"/>
    <property type="match status" value="1"/>
</dbReference>
<feature type="domain" description="F-box associated beta-propeller type 3" evidence="2">
    <location>
        <begin position="135"/>
        <end position="368"/>
    </location>
</feature>
<name>A0AAD8I3Q8_9APIA</name>
<dbReference type="PANTHER" id="PTHR31672:SF13">
    <property type="entry name" value="F-BOX PROTEIN CPR30-LIKE"/>
    <property type="match status" value="1"/>
</dbReference>
<dbReference type="EMBL" id="JAUIZM010000006">
    <property type="protein sequence ID" value="KAK1378381.1"/>
    <property type="molecule type" value="Genomic_DNA"/>
</dbReference>
<evidence type="ECO:0000259" key="2">
    <source>
        <dbReference type="Pfam" id="PF08268"/>
    </source>
</evidence>
<reference evidence="3" key="1">
    <citation type="submission" date="2023-02" db="EMBL/GenBank/DDBJ databases">
        <title>Genome of toxic invasive species Heracleum sosnowskyi carries increased number of genes despite the absence of recent whole-genome duplications.</title>
        <authorList>
            <person name="Schelkunov M."/>
            <person name="Shtratnikova V."/>
            <person name="Makarenko M."/>
            <person name="Klepikova A."/>
            <person name="Omelchenko D."/>
            <person name="Novikova G."/>
            <person name="Obukhova E."/>
            <person name="Bogdanov V."/>
            <person name="Penin A."/>
            <person name="Logacheva M."/>
        </authorList>
    </citation>
    <scope>NUCLEOTIDE SEQUENCE</scope>
    <source>
        <strain evidence="3">Hsosn_3</strain>
        <tissue evidence="3">Leaf</tissue>
    </source>
</reference>
<evidence type="ECO:0008006" key="5">
    <source>
        <dbReference type="Google" id="ProtNLM"/>
    </source>
</evidence>
<dbReference type="Pfam" id="PF08268">
    <property type="entry name" value="FBA_3"/>
    <property type="match status" value="1"/>
</dbReference>
<dbReference type="Gene3D" id="1.20.1280.50">
    <property type="match status" value="1"/>
</dbReference>
<evidence type="ECO:0000313" key="4">
    <source>
        <dbReference type="Proteomes" id="UP001237642"/>
    </source>
</evidence>
<reference evidence="3" key="2">
    <citation type="submission" date="2023-05" db="EMBL/GenBank/DDBJ databases">
        <authorList>
            <person name="Schelkunov M.I."/>
        </authorList>
    </citation>
    <scope>NUCLEOTIDE SEQUENCE</scope>
    <source>
        <strain evidence="3">Hsosn_3</strain>
        <tissue evidence="3">Leaf</tissue>
    </source>
</reference>
<sequence length="398" mass="45318">MKSSSLLLFPSMERETDKRSKTTIECIHDSILIKILCYLAADSVIRCRSVCKNWTTLISTPEFVQEYSSSGTAPFQFLLHGTVGVIQKHQQLVLADLTETSCNPHSPRYDYPVPIKTKSLLPPTLLIKSSPHEFRICSACNITGFIVAYAYPCNGDDLGHPYHIFNPITSQHIVVQQKNKEECWRKCALVLDHKTNQVKLLKSICLHGIAVINIQTIGTNLRRMVVSSLFNNVVNFGFPCFLNEIYHWGWSCSNNGGLVCFDPDDEAFHHIPTPQSPDIENYHHAYLGILDGCLSICRNTSSMTINDFEFWVMNEYGVAESWTKILVIPKVWEQNTLSEPVRFWKYGEIVVLCDNYDVICYNPSTGNRTFITYYAKDDCLLSCVPIPYVPSFKRFLCI</sequence>
<accession>A0AAD8I3Q8</accession>
<evidence type="ECO:0000313" key="3">
    <source>
        <dbReference type="EMBL" id="KAK1378381.1"/>
    </source>
</evidence>
<dbReference type="InterPro" id="IPR013187">
    <property type="entry name" value="F-box-assoc_dom_typ3"/>
</dbReference>
<proteinExistence type="predicted"/>
<dbReference type="InterPro" id="IPR050796">
    <property type="entry name" value="SCF_F-box_component"/>
</dbReference>
<organism evidence="3 4">
    <name type="scientific">Heracleum sosnowskyi</name>
    <dbReference type="NCBI Taxonomy" id="360622"/>
    <lineage>
        <taxon>Eukaryota</taxon>
        <taxon>Viridiplantae</taxon>
        <taxon>Streptophyta</taxon>
        <taxon>Embryophyta</taxon>
        <taxon>Tracheophyta</taxon>
        <taxon>Spermatophyta</taxon>
        <taxon>Magnoliopsida</taxon>
        <taxon>eudicotyledons</taxon>
        <taxon>Gunneridae</taxon>
        <taxon>Pentapetalae</taxon>
        <taxon>asterids</taxon>
        <taxon>campanulids</taxon>
        <taxon>Apiales</taxon>
        <taxon>Apiaceae</taxon>
        <taxon>Apioideae</taxon>
        <taxon>apioid superclade</taxon>
        <taxon>Tordylieae</taxon>
        <taxon>Tordyliinae</taxon>
        <taxon>Heracleum</taxon>
    </lineage>
</organism>
<dbReference type="InterPro" id="IPR036047">
    <property type="entry name" value="F-box-like_dom_sf"/>
</dbReference>
<dbReference type="InterPro" id="IPR001810">
    <property type="entry name" value="F-box_dom"/>
</dbReference>
<evidence type="ECO:0000259" key="1">
    <source>
        <dbReference type="Pfam" id="PF00646"/>
    </source>
</evidence>
<dbReference type="NCBIfam" id="TIGR01640">
    <property type="entry name" value="F_box_assoc_1"/>
    <property type="match status" value="1"/>
</dbReference>
<dbReference type="InterPro" id="IPR017451">
    <property type="entry name" value="F-box-assoc_interact_dom"/>
</dbReference>
<keyword evidence="4" id="KW-1185">Reference proteome</keyword>
<feature type="domain" description="F-box" evidence="1">
    <location>
        <begin position="26"/>
        <end position="63"/>
    </location>
</feature>
<protein>
    <recommendedName>
        <fullName evidence="5">F-box domain-containing protein</fullName>
    </recommendedName>
</protein>
<dbReference type="AlphaFoldDB" id="A0AAD8I3Q8"/>
<gene>
    <name evidence="3" type="ORF">POM88_025125</name>
</gene>
<dbReference type="PANTHER" id="PTHR31672">
    <property type="entry name" value="BNACNNG10540D PROTEIN"/>
    <property type="match status" value="1"/>
</dbReference>
<dbReference type="Proteomes" id="UP001237642">
    <property type="component" value="Unassembled WGS sequence"/>
</dbReference>
<comment type="caution">
    <text evidence="3">The sequence shown here is derived from an EMBL/GenBank/DDBJ whole genome shotgun (WGS) entry which is preliminary data.</text>
</comment>